<dbReference type="GO" id="GO:0005524">
    <property type="term" value="F:ATP binding"/>
    <property type="evidence" value="ECO:0007669"/>
    <property type="project" value="UniProtKB-KW"/>
</dbReference>
<protein>
    <recommendedName>
        <fullName evidence="6">Aspartyl/glutamyl-tRNA(Asn/Gln) amidotransferase subunit C</fullName>
        <shortName evidence="6">Asp/Glu-ADT subunit C</shortName>
        <ecNumber evidence="6">6.3.5.-</ecNumber>
    </recommendedName>
</protein>
<dbReference type="EC" id="6.3.5.-" evidence="6"/>
<name>A0A1M6BRG1_9CLOT</name>
<comment type="catalytic activity">
    <reaction evidence="5 6">
        <text>L-glutamyl-tRNA(Gln) + L-glutamine + ATP + H2O = L-glutaminyl-tRNA(Gln) + L-glutamate + ADP + phosphate + H(+)</text>
        <dbReference type="Rhea" id="RHEA:17521"/>
        <dbReference type="Rhea" id="RHEA-COMP:9681"/>
        <dbReference type="Rhea" id="RHEA-COMP:9684"/>
        <dbReference type="ChEBI" id="CHEBI:15377"/>
        <dbReference type="ChEBI" id="CHEBI:15378"/>
        <dbReference type="ChEBI" id="CHEBI:29985"/>
        <dbReference type="ChEBI" id="CHEBI:30616"/>
        <dbReference type="ChEBI" id="CHEBI:43474"/>
        <dbReference type="ChEBI" id="CHEBI:58359"/>
        <dbReference type="ChEBI" id="CHEBI:78520"/>
        <dbReference type="ChEBI" id="CHEBI:78521"/>
        <dbReference type="ChEBI" id="CHEBI:456216"/>
    </reaction>
</comment>
<dbReference type="AlphaFoldDB" id="A0A1M6BRG1"/>
<keyword evidence="6" id="KW-0436">Ligase</keyword>
<keyword evidence="6" id="KW-0648">Protein biosynthesis</keyword>
<dbReference type="NCBIfam" id="TIGR00135">
    <property type="entry name" value="gatC"/>
    <property type="match status" value="1"/>
</dbReference>
<dbReference type="Proteomes" id="UP000184241">
    <property type="component" value="Unassembled WGS sequence"/>
</dbReference>
<sequence>MKVTVENVEYISKLAKLKFTEEEAEKLAGEFESILTHFETIDKFDLSDIDLNIFSEDLKPVLRKDEMAVFEDKKKLFSNTKSMRDTAIMVPKIIE</sequence>
<dbReference type="GO" id="GO:0050567">
    <property type="term" value="F:glutaminyl-tRNA synthase (glutamine-hydrolyzing) activity"/>
    <property type="evidence" value="ECO:0007669"/>
    <property type="project" value="UniProtKB-UniRule"/>
</dbReference>
<dbReference type="HAMAP" id="MF_00122">
    <property type="entry name" value="GatC"/>
    <property type="match status" value="1"/>
</dbReference>
<evidence type="ECO:0000256" key="3">
    <source>
        <dbReference type="ARBA" id="ARBA00024799"/>
    </source>
</evidence>
<dbReference type="PANTHER" id="PTHR15004">
    <property type="entry name" value="GLUTAMYL-TRNA(GLN) AMIDOTRANSFERASE SUBUNIT C, MITOCHONDRIAL"/>
    <property type="match status" value="1"/>
</dbReference>
<reference evidence="7 8" key="1">
    <citation type="submission" date="2016-11" db="EMBL/GenBank/DDBJ databases">
        <authorList>
            <person name="Jaros S."/>
            <person name="Januszkiewicz K."/>
            <person name="Wedrychowicz H."/>
        </authorList>
    </citation>
    <scope>NUCLEOTIDE SEQUENCE [LARGE SCALE GENOMIC DNA]</scope>
    <source>
        <strain evidence="7 8">DSM 6191</strain>
    </source>
</reference>
<dbReference type="GO" id="GO:0006412">
    <property type="term" value="P:translation"/>
    <property type="evidence" value="ECO:0007669"/>
    <property type="project" value="UniProtKB-UniRule"/>
</dbReference>
<dbReference type="GO" id="GO:0016740">
    <property type="term" value="F:transferase activity"/>
    <property type="evidence" value="ECO:0007669"/>
    <property type="project" value="UniProtKB-KW"/>
</dbReference>
<evidence type="ECO:0000256" key="5">
    <source>
        <dbReference type="ARBA" id="ARBA00047913"/>
    </source>
</evidence>
<evidence type="ECO:0000256" key="6">
    <source>
        <dbReference type="HAMAP-Rule" id="MF_00122"/>
    </source>
</evidence>
<dbReference type="Pfam" id="PF02686">
    <property type="entry name" value="GatC"/>
    <property type="match status" value="1"/>
</dbReference>
<dbReference type="InterPro" id="IPR003837">
    <property type="entry name" value="GatC"/>
</dbReference>
<dbReference type="PANTHER" id="PTHR15004:SF0">
    <property type="entry name" value="GLUTAMYL-TRNA(GLN) AMIDOTRANSFERASE SUBUNIT C, MITOCHONDRIAL"/>
    <property type="match status" value="1"/>
</dbReference>
<dbReference type="EMBL" id="FQXU01000015">
    <property type="protein sequence ID" value="SHI51312.1"/>
    <property type="molecule type" value="Genomic_DNA"/>
</dbReference>
<keyword evidence="6" id="KW-0547">Nucleotide-binding</keyword>
<dbReference type="SUPFAM" id="SSF141000">
    <property type="entry name" value="Glu-tRNAGln amidotransferase C subunit"/>
    <property type="match status" value="1"/>
</dbReference>
<evidence type="ECO:0000313" key="7">
    <source>
        <dbReference type="EMBL" id="SHI51312.1"/>
    </source>
</evidence>
<keyword evidence="7" id="KW-0808">Transferase</keyword>
<evidence type="ECO:0000256" key="2">
    <source>
        <dbReference type="ARBA" id="ARBA00011123"/>
    </source>
</evidence>
<dbReference type="RefSeq" id="WP_021803238.1">
    <property type="nucleotide sequence ID" value="NZ_FQXU01000015.1"/>
</dbReference>
<comment type="catalytic activity">
    <reaction evidence="4 6">
        <text>L-aspartyl-tRNA(Asn) + L-glutamine + ATP + H2O = L-asparaginyl-tRNA(Asn) + L-glutamate + ADP + phosphate + 2 H(+)</text>
        <dbReference type="Rhea" id="RHEA:14513"/>
        <dbReference type="Rhea" id="RHEA-COMP:9674"/>
        <dbReference type="Rhea" id="RHEA-COMP:9677"/>
        <dbReference type="ChEBI" id="CHEBI:15377"/>
        <dbReference type="ChEBI" id="CHEBI:15378"/>
        <dbReference type="ChEBI" id="CHEBI:29985"/>
        <dbReference type="ChEBI" id="CHEBI:30616"/>
        <dbReference type="ChEBI" id="CHEBI:43474"/>
        <dbReference type="ChEBI" id="CHEBI:58359"/>
        <dbReference type="ChEBI" id="CHEBI:78515"/>
        <dbReference type="ChEBI" id="CHEBI:78516"/>
        <dbReference type="ChEBI" id="CHEBI:456216"/>
    </reaction>
</comment>
<evidence type="ECO:0000256" key="4">
    <source>
        <dbReference type="ARBA" id="ARBA00047380"/>
    </source>
</evidence>
<evidence type="ECO:0000313" key="8">
    <source>
        <dbReference type="Proteomes" id="UP000184241"/>
    </source>
</evidence>
<evidence type="ECO:0000256" key="1">
    <source>
        <dbReference type="ARBA" id="ARBA00010757"/>
    </source>
</evidence>
<comment type="similarity">
    <text evidence="1 6">Belongs to the GatC family.</text>
</comment>
<dbReference type="GO" id="GO:0050566">
    <property type="term" value="F:asparaginyl-tRNA synthase (glutamine-hydrolyzing) activity"/>
    <property type="evidence" value="ECO:0007669"/>
    <property type="project" value="RHEA"/>
</dbReference>
<dbReference type="Gene3D" id="1.10.20.60">
    <property type="entry name" value="Glu-tRNAGln amidotransferase C subunit, N-terminal domain"/>
    <property type="match status" value="1"/>
</dbReference>
<dbReference type="GO" id="GO:0070681">
    <property type="term" value="P:glutaminyl-tRNAGln biosynthesis via transamidation"/>
    <property type="evidence" value="ECO:0007669"/>
    <property type="project" value="TreeGrafter"/>
</dbReference>
<comment type="subunit">
    <text evidence="2 6">Heterotrimer of A, B and C subunits.</text>
</comment>
<dbReference type="InterPro" id="IPR036113">
    <property type="entry name" value="Asp/Glu-ADT_sf_sub_c"/>
</dbReference>
<accession>A0A1M6BRG1</accession>
<keyword evidence="6" id="KW-0067">ATP-binding</keyword>
<organism evidence="7 8">
    <name type="scientific">Clostridium intestinale DSM 6191</name>
    <dbReference type="NCBI Taxonomy" id="1121320"/>
    <lineage>
        <taxon>Bacteria</taxon>
        <taxon>Bacillati</taxon>
        <taxon>Bacillota</taxon>
        <taxon>Clostridia</taxon>
        <taxon>Eubacteriales</taxon>
        <taxon>Clostridiaceae</taxon>
        <taxon>Clostridium</taxon>
    </lineage>
</organism>
<gene>
    <name evidence="6" type="primary">gatC</name>
    <name evidence="7" type="ORF">SAMN02745941_03926</name>
</gene>
<dbReference type="GO" id="GO:0006450">
    <property type="term" value="P:regulation of translational fidelity"/>
    <property type="evidence" value="ECO:0007669"/>
    <property type="project" value="InterPro"/>
</dbReference>
<proteinExistence type="inferred from homology"/>
<comment type="function">
    <text evidence="3 6">Allows the formation of correctly charged Asn-tRNA(Asn) or Gln-tRNA(Gln) through the transamidation of misacylated Asp-tRNA(Asn) or Glu-tRNA(Gln) in organisms which lack either or both of asparaginyl-tRNA or glutaminyl-tRNA synthetases. The reaction takes place in the presence of glutamine and ATP through an activated phospho-Asp-tRNA(Asn) or phospho-Glu-tRNA(Gln).</text>
</comment>